<evidence type="ECO:0000313" key="2">
    <source>
        <dbReference type="EMBL" id="TDL17223.1"/>
    </source>
</evidence>
<keyword evidence="1" id="KW-1133">Transmembrane helix</keyword>
<reference evidence="2 3" key="1">
    <citation type="submission" date="2018-06" db="EMBL/GenBank/DDBJ databases">
        <title>A transcriptomic atlas of mushroom development highlights an independent origin of complex multicellularity.</title>
        <authorList>
            <consortium name="DOE Joint Genome Institute"/>
            <person name="Krizsan K."/>
            <person name="Almasi E."/>
            <person name="Merenyi Z."/>
            <person name="Sahu N."/>
            <person name="Viragh M."/>
            <person name="Koszo T."/>
            <person name="Mondo S."/>
            <person name="Kiss B."/>
            <person name="Balint B."/>
            <person name="Kues U."/>
            <person name="Barry K."/>
            <person name="Hegedus J.C."/>
            <person name="Henrissat B."/>
            <person name="Johnson J."/>
            <person name="Lipzen A."/>
            <person name="Ohm R."/>
            <person name="Nagy I."/>
            <person name="Pangilinan J."/>
            <person name="Yan J."/>
            <person name="Xiong Y."/>
            <person name="Grigoriev I.V."/>
            <person name="Hibbett D.S."/>
            <person name="Nagy L.G."/>
        </authorList>
    </citation>
    <scope>NUCLEOTIDE SEQUENCE [LARGE SCALE GENOMIC DNA]</scope>
    <source>
        <strain evidence="2 3">SZMC22713</strain>
    </source>
</reference>
<organism evidence="2 3">
    <name type="scientific">Rickenella mellea</name>
    <dbReference type="NCBI Taxonomy" id="50990"/>
    <lineage>
        <taxon>Eukaryota</taxon>
        <taxon>Fungi</taxon>
        <taxon>Dikarya</taxon>
        <taxon>Basidiomycota</taxon>
        <taxon>Agaricomycotina</taxon>
        <taxon>Agaricomycetes</taxon>
        <taxon>Hymenochaetales</taxon>
        <taxon>Rickenellaceae</taxon>
        <taxon>Rickenella</taxon>
    </lineage>
</organism>
<protein>
    <submittedName>
        <fullName evidence="2">Uncharacterized protein</fullName>
    </submittedName>
</protein>
<dbReference type="OrthoDB" id="3064287at2759"/>
<keyword evidence="1" id="KW-0812">Transmembrane</keyword>
<evidence type="ECO:0000313" key="3">
    <source>
        <dbReference type="Proteomes" id="UP000294933"/>
    </source>
</evidence>
<keyword evidence="3" id="KW-1185">Reference proteome</keyword>
<dbReference type="Proteomes" id="UP000294933">
    <property type="component" value="Unassembled WGS sequence"/>
</dbReference>
<accession>A0A4Y7PP53</accession>
<keyword evidence="1" id="KW-0472">Membrane</keyword>
<dbReference type="AlphaFoldDB" id="A0A4Y7PP53"/>
<proteinExistence type="predicted"/>
<dbReference type="VEuPathDB" id="FungiDB:BD410DRAFT_579964"/>
<gene>
    <name evidence="2" type="ORF">BD410DRAFT_579964</name>
</gene>
<name>A0A4Y7PP53_9AGAM</name>
<feature type="transmembrane region" description="Helical" evidence="1">
    <location>
        <begin position="47"/>
        <end position="67"/>
    </location>
</feature>
<dbReference type="EMBL" id="ML170225">
    <property type="protein sequence ID" value="TDL17223.1"/>
    <property type="molecule type" value="Genomic_DNA"/>
</dbReference>
<feature type="transmembrane region" description="Helical" evidence="1">
    <location>
        <begin position="7"/>
        <end position="27"/>
    </location>
</feature>
<evidence type="ECO:0000256" key="1">
    <source>
        <dbReference type="SAM" id="Phobius"/>
    </source>
</evidence>
<sequence>MSIKTTMMIFALSPIFTAVGGSLSMLVGNAVFRHFHYPFLEDVDAAYSGLVGGFIAGVVSFFLYIYAAHFRCEREGWTEPLNGIMHFFPGFLLSGPIGYATWRDPCFHGVGVGYKFSHLHGSMLRCGWES</sequence>